<evidence type="ECO:0008006" key="4">
    <source>
        <dbReference type="Google" id="ProtNLM"/>
    </source>
</evidence>
<proteinExistence type="predicted"/>
<keyword evidence="3" id="KW-1185">Reference proteome</keyword>
<keyword evidence="1" id="KW-0812">Transmembrane</keyword>
<comment type="caution">
    <text evidence="2">The sequence shown here is derived from an EMBL/GenBank/DDBJ whole genome shotgun (WGS) entry which is preliminary data.</text>
</comment>
<protein>
    <recommendedName>
        <fullName evidence="4">SpdD protein</fullName>
    </recommendedName>
</protein>
<dbReference type="PROSITE" id="PS51257">
    <property type="entry name" value="PROKAR_LIPOPROTEIN"/>
    <property type="match status" value="1"/>
</dbReference>
<dbReference type="RefSeq" id="WP_222968331.1">
    <property type="nucleotide sequence ID" value="NZ_JAINZZ010000064.1"/>
</dbReference>
<dbReference type="EMBL" id="JAINZZ010000064">
    <property type="protein sequence ID" value="MBY8882152.1"/>
    <property type="molecule type" value="Genomic_DNA"/>
</dbReference>
<organism evidence="2 3">
    <name type="scientific">Actinacidiphila acidipaludis</name>
    <dbReference type="NCBI Taxonomy" id="2873382"/>
    <lineage>
        <taxon>Bacteria</taxon>
        <taxon>Bacillati</taxon>
        <taxon>Actinomycetota</taxon>
        <taxon>Actinomycetes</taxon>
        <taxon>Kitasatosporales</taxon>
        <taxon>Streptomycetaceae</taxon>
        <taxon>Actinacidiphila</taxon>
    </lineage>
</organism>
<sequence>MLLSPKYPQTPTPSAHITTAPVSVQHPHHSTVCACQATALPAASPRRVAPTAGVVVGAVAAVITVGVVLTALLVAVAVAAVSVAVVALVLRSLLAPQRQR</sequence>
<reference evidence="2 3" key="1">
    <citation type="submission" date="2021-08" db="EMBL/GenBank/DDBJ databases">
        <title>WGS of actinomycetes from Thailand.</title>
        <authorList>
            <person name="Thawai C."/>
        </authorList>
    </citation>
    <scope>NUCLEOTIDE SEQUENCE [LARGE SCALE GENOMIC DNA]</scope>
    <source>
        <strain evidence="2 3">PLK6-54</strain>
    </source>
</reference>
<feature type="transmembrane region" description="Helical" evidence="1">
    <location>
        <begin position="57"/>
        <end position="90"/>
    </location>
</feature>
<evidence type="ECO:0000313" key="3">
    <source>
        <dbReference type="Proteomes" id="UP000778578"/>
    </source>
</evidence>
<accession>A0ABS7QJQ4</accession>
<dbReference type="Proteomes" id="UP000778578">
    <property type="component" value="Unassembled WGS sequence"/>
</dbReference>
<evidence type="ECO:0000313" key="2">
    <source>
        <dbReference type="EMBL" id="MBY8882152.1"/>
    </source>
</evidence>
<evidence type="ECO:0000256" key="1">
    <source>
        <dbReference type="SAM" id="Phobius"/>
    </source>
</evidence>
<name>A0ABS7QJQ4_9ACTN</name>
<keyword evidence="1" id="KW-0472">Membrane</keyword>
<gene>
    <name evidence="2" type="ORF">K7862_31630</name>
</gene>
<keyword evidence="1" id="KW-1133">Transmembrane helix</keyword>